<reference evidence="1 2" key="1">
    <citation type="journal article" date="2012" name="Plant Cell">
        <title>Genome comparison of barley and maize smut fungi reveals targeted loss of RNA silencing components and species-specific presence of transposable elements.</title>
        <authorList>
            <person name="Laurie J.D."/>
            <person name="Ali S."/>
            <person name="Linning R."/>
            <person name="Mannhaupt G."/>
            <person name="Wong P."/>
            <person name="Gueldener U."/>
            <person name="Muensterkoetter M."/>
            <person name="Moore R."/>
            <person name="Kahmann R."/>
            <person name="Bakkeren G."/>
            <person name="Schirawski J."/>
        </authorList>
    </citation>
    <scope>NUCLEOTIDE SEQUENCE [LARGE SCALE GENOMIC DNA]</scope>
    <source>
        <strain evidence="2">Uh4875-4</strain>
    </source>
</reference>
<evidence type="ECO:0000313" key="2">
    <source>
        <dbReference type="Proteomes" id="UP000006174"/>
    </source>
</evidence>
<dbReference type="AlphaFoldDB" id="I2FS11"/>
<name>I2FS11_USTHO</name>
<sequence>MGKTCMVLELGGLAPLLYICIHQKKLSESTSITNGYPLAEENLYKFFDNSTKNTEASYNLQVAVFLGAWFTELASRLEKCITAEDKYASLSQLNNFGGPGH</sequence>
<keyword evidence="2" id="KW-1185">Reference proteome</keyword>
<organism evidence="1 2">
    <name type="scientific">Ustilago hordei</name>
    <name type="common">Barley covered smut fungus</name>
    <dbReference type="NCBI Taxonomy" id="120017"/>
    <lineage>
        <taxon>Eukaryota</taxon>
        <taxon>Fungi</taxon>
        <taxon>Dikarya</taxon>
        <taxon>Basidiomycota</taxon>
        <taxon>Ustilaginomycotina</taxon>
        <taxon>Ustilaginomycetes</taxon>
        <taxon>Ustilaginales</taxon>
        <taxon>Ustilaginaceae</taxon>
        <taxon>Ustilago</taxon>
    </lineage>
</organism>
<accession>I2FS11</accession>
<dbReference type="Proteomes" id="UP000006174">
    <property type="component" value="Unassembled WGS sequence"/>
</dbReference>
<comment type="caution">
    <text evidence="1">The sequence shown here is derived from an EMBL/GenBank/DDBJ whole genome shotgun (WGS) entry which is preliminary data.</text>
</comment>
<dbReference type="HOGENOM" id="CLU_2293795_0_0_1"/>
<protein>
    <submittedName>
        <fullName evidence="1">Conserved uncharacterized protein</fullName>
    </submittedName>
</protein>
<evidence type="ECO:0000313" key="1">
    <source>
        <dbReference type="EMBL" id="CCF49704.1"/>
    </source>
</evidence>
<dbReference type="EMBL" id="CAGI01000147">
    <property type="protein sequence ID" value="CCF49704.1"/>
    <property type="molecule type" value="Genomic_DNA"/>
</dbReference>
<proteinExistence type="predicted"/>
<gene>
    <name evidence="1" type="ORF">UHOR_03233</name>
</gene>